<dbReference type="AlphaFoldDB" id="A0A316EJQ2"/>
<sequence length="92" mass="10208">MFYGNARAHPYKTNMTTFFPTSPASPYTVAVYPIQQEPGVWFPTYLIRRYAAGIERVVANVTMRASTHSTEREAIRAGIKAGAATIQKLRAA</sequence>
<protein>
    <submittedName>
        <fullName evidence="1">Uncharacterized protein</fullName>
    </submittedName>
</protein>
<reference evidence="1 2" key="1">
    <citation type="submission" date="2018-05" db="EMBL/GenBank/DDBJ databases">
        <title>Genomic Encyclopedia of Type Strains, Phase IV (KMG-V): Genome sequencing to study the core and pangenomes of soil and plant-associated prokaryotes.</title>
        <authorList>
            <person name="Whitman W."/>
        </authorList>
    </citation>
    <scope>NUCLEOTIDE SEQUENCE [LARGE SCALE GENOMIC DNA]</scope>
    <source>
        <strain evidence="1 2">SLV-132</strain>
    </source>
</reference>
<evidence type="ECO:0000313" key="1">
    <source>
        <dbReference type="EMBL" id="PWK32638.1"/>
    </source>
</evidence>
<dbReference type="EMBL" id="QGGT01000006">
    <property type="protein sequence ID" value="PWK32638.1"/>
    <property type="molecule type" value="Genomic_DNA"/>
</dbReference>
<organism evidence="1 2">
    <name type="scientific">Cupriavidus plantarum</name>
    <dbReference type="NCBI Taxonomy" id="942865"/>
    <lineage>
        <taxon>Bacteria</taxon>
        <taxon>Pseudomonadati</taxon>
        <taxon>Pseudomonadota</taxon>
        <taxon>Betaproteobacteria</taxon>
        <taxon>Burkholderiales</taxon>
        <taxon>Burkholderiaceae</taxon>
        <taxon>Cupriavidus</taxon>
    </lineage>
</organism>
<accession>A0A316EJQ2</accession>
<comment type="caution">
    <text evidence="1">The sequence shown here is derived from an EMBL/GenBank/DDBJ whole genome shotgun (WGS) entry which is preliminary data.</text>
</comment>
<keyword evidence="2" id="KW-1185">Reference proteome</keyword>
<name>A0A316EJQ2_9BURK</name>
<evidence type="ECO:0000313" key="2">
    <source>
        <dbReference type="Proteomes" id="UP000245754"/>
    </source>
</evidence>
<proteinExistence type="predicted"/>
<gene>
    <name evidence="1" type="ORF">C7419_10657</name>
</gene>
<dbReference type="Proteomes" id="UP000245754">
    <property type="component" value="Unassembled WGS sequence"/>
</dbReference>